<dbReference type="PRINTS" id="PR00407">
    <property type="entry name" value="EUMOPTERIN"/>
</dbReference>
<comment type="cofactor">
    <cofactor evidence="1">
        <name>Mo-molybdopterin</name>
        <dbReference type="ChEBI" id="CHEBI:71302"/>
    </cofactor>
</comment>
<evidence type="ECO:0000256" key="2">
    <source>
        <dbReference type="ARBA" id="ARBA00022505"/>
    </source>
</evidence>
<dbReference type="STRING" id="683260.SAMN05421874_104263"/>
<dbReference type="GO" id="GO:0020037">
    <property type="term" value="F:heme binding"/>
    <property type="evidence" value="ECO:0007669"/>
    <property type="project" value="TreeGrafter"/>
</dbReference>
<dbReference type="Pfam" id="PF00174">
    <property type="entry name" value="Oxidored_molyb"/>
    <property type="match status" value="1"/>
</dbReference>
<gene>
    <name evidence="7" type="ORF">SAMN05421874_104263</name>
</gene>
<dbReference type="GO" id="GO:0006790">
    <property type="term" value="P:sulfur compound metabolic process"/>
    <property type="evidence" value="ECO:0007669"/>
    <property type="project" value="TreeGrafter"/>
</dbReference>
<dbReference type="GO" id="GO:0043546">
    <property type="term" value="F:molybdopterin cofactor binding"/>
    <property type="evidence" value="ECO:0007669"/>
    <property type="project" value="TreeGrafter"/>
</dbReference>
<evidence type="ECO:0000313" key="8">
    <source>
        <dbReference type="Proteomes" id="UP000198683"/>
    </source>
</evidence>
<keyword evidence="2" id="KW-0500">Molybdenum</keyword>
<name>A0A1G8Y3X2_9ACTN</name>
<dbReference type="Proteomes" id="UP000198683">
    <property type="component" value="Unassembled WGS sequence"/>
</dbReference>
<dbReference type="CDD" id="cd02110">
    <property type="entry name" value="SO_family_Moco_dimer"/>
    <property type="match status" value="1"/>
</dbReference>
<evidence type="ECO:0000256" key="3">
    <source>
        <dbReference type="ARBA" id="ARBA00022723"/>
    </source>
</evidence>
<evidence type="ECO:0000259" key="6">
    <source>
        <dbReference type="Pfam" id="PF03404"/>
    </source>
</evidence>
<dbReference type="InterPro" id="IPR005066">
    <property type="entry name" value="MoCF_OxRdtse_dimer"/>
</dbReference>
<dbReference type="RefSeq" id="WP_090762013.1">
    <property type="nucleotide sequence ID" value="NZ_FNFB01000004.1"/>
</dbReference>
<feature type="domain" description="Oxidoreductase molybdopterin-binding" evidence="5">
    <location>
        <begin position="49"/>
        <end position="218"/>
    </location>
</feature>
<dbReference type="OrthoDB" id="9795587at2"/>
<dbReference type="AlphaFoldDB" id="A0A1G8Y3X2"/>
<dbReference type="GO" id="GO:0030151">
    <property type="term" value="F:molybdenum ion binding"/>
    <property type="evidence" value="ECO:0007669"/>
    <property type="project" value="InterPro"/>
</dbReference>
<protein>
    <submittedName>
        <fullName evidence="7">Mo-co oxidoreductase dimerisation domain-containing protein</fullName>
    </submittedName>
</protein>
<dbReference type="InterPro" id="IPR014756">
    <property type="entry name" value="Ig_E-set"/>
</dbReference>
<organism evidence="7 8">
    <name type="scientific">Nonomuraea maritima</name>
    <dbReference type="NCBI Taxonomy" id="683260"/>
    <lineage>
        <taxon>Bacteria</taxon>
        <taxon>Bacillati</taxon>
        <taxon>Actinomycetota</taxon>
        <taxon>Actinomycetes</taxon>
        <taxon>Streptosporangiales</taxon>
        <taxon>Streptosporangiaceae</taxon>
        <taxon>Nonomuraea</taxon>
    </lineage>
</organism>
<dbReference type="PANTHER" id="PTHR19372">
    <property type="entry name" value="SULFITE REDUCTASE"/>
    <property type="match status" value="1"/>
</dbReference>
<proteinExistence type="predicted"/>
<dbReference type="InterPro" id="IPR000572">
    <property type="entry name" value="OxRdtase_Mopterin-bd_dom"/>
</dbReference>
<dbReference type="GO" id="GO:0008482">
    <property type="term" value="F:sulfite oxidase activity"/>
    <property type="evidence" value="ECO:0007669"/>
    <property type="project" value="TreeGrafter"/>
</dbReference>
<keyword evidence="4" id="KW-0560">Oxidoreductase</keyword>
<dbReference type="SUPFAM" id="SSF56524">
    <property type="entry name" value="Oxidoreductase molybdopterin-binding domain"/>
    <property type="match status" value="1"/>
</dbReference>
<evidence type="ECO:0000256" key="4">
    <source>
        <dbReference type="ARBA" id="ARBA00023002"/>
    </source>
</evidence>
<dbReference type="Pfam" id="PF03404">
    <property type="entry name" value="Mo-co_dimer"/>
    <property type="match status" value="1"/>
</dbReference>
<keyword evidence="3" id="KW-0479">Metal-binding</keyword>
<dbReference type="EMBL" id="FNFB01000004">
    <property type="protein sequence ID" value="SDJ97538.1"/>
    <property type="molecule type" value="Genomic_DNA"/>
</dbReference>
<dbReference type="SUPFAM" id="SSF81296">
    <property type="entry name" value="E set domains"/>
    <property type="match status" value="1"/>
</dbReference>
<feature type="domain" description="Moybdenum cofactor oxidoreductase dimerisation" evidence="6">
    <location>
        <begin position="252"/>
        <end position="328"/>
    </location>
</feature>
<dbReference type="InterPro" id="IPR036374">
    <property type="entry name" value="OxRdtase_Mopterin-bd_sf"/>
</dbReference>
<reference evidence="7 8" key="1">
    <citation type="submission" date="2016-10" db="EMBL/GenBank/DDBJ databases">
        <authorList>
            <person name="de Groot N.N."/>
        </authorList>
    </citation>
    <scope>NUCLEOTIDE SEQUENCE [LARGE SCALE GENOMIC DNA]</scope>
    <source>
        <strain evidence="7 8">CGMCC 4.5681</strain>
    </source>
</reference>
<evidence type="ECO:0000313" key="7">
    <source>
        <dbReference type="EMBL" id="SDJ97538.1"/>
    </source>
</evidence>
<dbReference type="Gene3D" id="2.60.40.650">
    <property type="match status" value="1"/>
</dbReference>
<dbReference type="Gene3D" id="3.90.420.10">
    <property type="entry name" value="Oxidoreductase, molybdopterin-binding domain"/>
    <property type="match status" value="1"/>
</dbReference>
<dbReference type="PANTHER" id="PTHR19372:SF7">
    <property type="entry name" value="SULFITE OXIDASE, MITOCHONDRIAL"/>
    <property type="match status" value="1"/>
</dbReference>
<accession>A0A1G8Y3X2</accession>
<evidence type="ECO:0000259" key="5">
    <source>
        <dbReference type="Pfam" id="PF00174"/>
    </source>
</evidence>
<dbReference type="InterPro" id="IPR008335">
    <property type="entry name" value="Mopterin_OxRdtase_euk"/>
</dbReference>
<keyword evidence="8" id="KW-1185">Reference proteome</keyword>
<evidence type="ECO:0000256" key="1">
    <source>
        <dbReference type="ARBA" id="ARBA00001924"/>
    </source>
</evidence>
<sequence length="349" mass="38918">MKQTTRTAIVKPLPEHLFRVHGNSAEMRWEAMSGMGYHTPNDRFFVRNHTSTPLIDATTWSLRVHGDGVRRERAFGYDDLRAMPSRTYDLAIECAGNGRRFYRTQQENGAPGTQWGLGGIGVARWRGVPLRHLLKEAGLLPEAVDVLPTGLDAPFEDHGHVRRPLPVSKAMDDVLVAYEMNGVPLPPDHGFPVRLVVPGWVGIASIKWLGDLEVATTKLFTPWNTLFYPEVTTQPVKSAFELPWNATVPLPGPHVVRGRSWSGRGRIVRVEVSLDGGTTWREALHHGAHLVKAWLPWHVNWAPRHTGPHVLMARATDETGTTQPSVTARHPLGYHFDAVVRHPVRVVSG</sequence>